<proteinExistence type="predicted"/>
<evidence type="ECO:0000313" key="2">
    <source>
        <dbReference type="Proteomes" id="UP000035760"/>
    </source>
</evidence>
<dbReference type="EMBL" id="CBTJ020000030">
    <property type="protein sequence ID" value="CDI02133.1"/>
    <property type="molecule type" value="Genomic_DNA"/>
</dbReference>
<sequence length="78" mass="9121">MQAIELETKISLEGHIVLPEPLRNLYGSHARMILLLEDPVQEKKHQHNLLALRGAMKDSTDFDEAMRDMEKAWQQWQP</sequence>
<name>W6MCQ1_9GAMM</name>
<keyword evidence="2" id="KW-1185">Reference proteome</keyword>
<accession>W6MCQ1</accession>
<dbReference type="Proteomes" id="UP000035760">
    <property type="component" value="Unassembled WGS sequence"/>
</dbReference>
<reference evidence="1" key="1">
    <citation type="submission" date="2013-07" db="EMBL/GenBank/DDBJ databases">
        <authorList>
            <person name="McIlroy S."/>
        </authorList>
    </citation>
    <scope>NUCLEOTIDE SEQUENCE [LARGE SCALE GENOMIC DNA]</scope>
    <source>
        <strain evidence="1">Run_A_D11</strain>
    </source>
</reference>
<reference evidence="1" key="2">
    <citation type="submission" date="2014-03" db="EMBL/GenBank/DDBJ databases">
        <title>Candidatus Competibacter-lineage genomes retrieved from metagenomes reveal functional metabolic diversity.</title>
        <authorList>
            <person name="McIlroy S.J."/>
            <person name="Albertsen M."/>
            <person name="Andresen E.K."/>
            <person name="Saunders A.M."/>
            <person name="Kristiansen R."/>
            <person name="Stokholm-Bjerregaard M."/>
            <person name="Nielsen K.L."/>
            <person name="Nielsen P.H."/>
        </authorList>
    </citation>
    <scope>NUCLEOTIDE SEQUENCE</scope>
    <source>
        <strain evidence="1">Run_A_D11</strain>
    </source>
</reference>
<dbReference type="STRING" id="1400863.BN873_240081"/>
<gene>
    <name evidence="1" type="ORF">BN873_240081</name>
</gene>
<protein>
    <submittedName>
        <fullName evidence="1">Uncharacterized protein</fullName>
    </submittedName>
</protein>
<dbReference type="AlphaFoldDB" id="W6MCQ1"/>
<evidence type="ECO:0000313" key="1">
    <source>
        <dbReference type="EMBL" id="CDI02133.1"/>
    </source>
</evidence>
<organism evidence="1 2">
    <name type="scientific">Candidatus Competibacter denitrificans Run_A_D11</name>
    <dbReference type="NCBI Taxonomy" id="1400863"/>
    <lineage>
        <taxon>Bacteria</taxon>
        <taxon>Pseudomonadati</taxon>
        <taxon>Pseudomonadota</taxon>
        <taxon>Gammaproteobacteria</taxon>
        <taxon>Candidatus Competibacteraceae</taxon>
        <taxon>Candidatus Competibacter</taxon>
    </lineage>
</organism>
<dbReference type="OrthoDB" id="5772208at2"/>
<comment type="caution">
    <text evidence="1">The sequence shown here is derived from an EMBL/GenBank/DDBJ whole genome shotgun (WGS) entry which is preliminary data.</text>
</comment>
<dbReference type="RefSeq" id="WP_048671935.1">
    <property type="nucleotide sequence ID" value="NZ_CBTJ020000030.1"/>
</dbReference>